<evidence type="ECO:0000313" key="2">
    <source>
        <dbReference type="Proteomes" id="UP000027473"/>
    </source>
</evidence>
<evidence type="ECO:0000313" key="1">
    <source>
        <dbReference type="EMBL" id="KDE63033.1"/>
    </source>
</evidence>
<dbReference type="SUPFAM" id="SSF53067">
    <property type="entry name" value="Actin-like ATPase domain"/>
    <property type="match status" value="1"/>
</dbReference>
<dbReference type="Pfam" id="PF13941">
    <property type="entry name" value="MutL"/>
    <property type="match status" value="1"/>
</dbReference>
<reference evidence="1 2" key="1">
    <citation type="submission" date="2014-01" db="EMBL/GenBank/DDBJ databases">
        <title>Comparative genomics of Fusobacterium necrophorum wild isolates.</title>
        <authorList>
            <person name="Kittichotirat W."/>
            <person name="Bumgarner R.E."/>
            <person name="Lawrence P."/>
        </authorList>
    </citation>
    <scope>NUCLEOTIDE SEQUENCE [LARGE SCALE GENOMIC DNA]</scope>
    <source>
        <strain evidence="1 2">BL</strain>
    </source>
</reference>
<dbReference type="RefSeq" id="WP_035901316.1">
    <property type="nucleotide sequence ID" value="NZ_JAAC01000101.1"/>
</dbReference>
<organism evidence="1 2">
    <name type="scientific">Fusobacterium necrophorum BL</name>
    <dbReference type="NCBI Taxonomy" id="1441732"/>
    <lineage>
        <taxon>Bacteria</taxon>
        <taxon>Fusobacteriati</taxon>
        <taxon>Fusobacteriota</taxon>
        <taxon>Fusobacteriia</taxon>
        <taxon>Fusobacteriales</taxon>
        <taxon>Fusobacteriaceae</taxon>
        <taxon>Fusobacterium</taxon>
    </lineage>
</organism>
<name>A0AB73BW33_9FUSO</name>
<dbReference type="NCBIfam" id="NF040745">
    <property type="entry name" value="accessory_GlmL"/>
    <property type="match status" value="1"/>
</dbReference>
<dbReference type="NCBIfam" id="TIGR01319">
    <property type="entry name" value="glmL_fam"/>
    <property type="match status" value="1"/>
</dbReference>
<comment type="caution">
    <text evidence="1">The sequence shown here is derived from an EMBL/GenBank/DDBJ whole genome shotgun (WGS) entry which is preliminary data.</text>
</comment>
<gene>
    <name evidence="1" type="ORF">FUSO3_06280</name>
</gene>
<dbReference type="InterPro" id="IPR006230">
    <property type="entry name" value="MutL"/>
</dbReference>
<protein>
    <submittedName>
        <fullName evidence="1">MutL</fullName>
    </submittedName>
</protein>
<proteinExistence type="predicted"/>
<accession>A0AB73BW33</accession>
<dbReference type="InterPro" id="IPR043129">
    <property type="entry name" value="ATPase_NBD"/>
</dbReference>
<dbReference type="AlphaFoldDB" id="A0AB73BW33"/>
<dbReference type="PIRSF" id="PIRSF004729">
    <property type="entry name" value="MutL"/>
    <property type="match status" value="1"/>
</dbReference>
<dbReference type="EMBL" id="JAAC01000101">
    <property type="protein sequence ID" value="KDE63033.1"/>
    <property type="molecule type" value="Genomic_DNA"/>
</dbReference>
<dbReference type="Proteomes" id="UP000027473">
    <property type="component" value="Unassembled WGS sequence"/>
</dbReference>
<sequence>MNAYILIDFGSTYTKLTLIDADNRCLLATTNANTTVDTNIKIGYENALKKMKEKIDFSQINILDILACSSAAGGLKMVAIGITPNYTVEAAKKSILGAGARLLKSYSYFLKEKDLLEISSLRPDIILLTGGAENGNTKYILHNAMMLTKLDRKIPIVVAGNSGVNKEISEIFLNSKKEFQVTENIMPDVNMINPEPAREVIRKIFMKQIIHAKGMEEVEKEIHKILMPTPSAVLKSAKLLAEGTEKYQGWGDVMVIDIGGATTDVHTISDPHKDCNLLLEGLIDPYIKRTVEGDLGMRYSAISLYENIGEENFMKYKGDLKHIKEKCEIRHQNTTIIFDEEEEIQFDEIMAKNCVLFSSQRHVGKLRSSYINGRKVLLQSGKDLRKIKYIIGTGGVLTNGKHPYEILKECISKEKMDLLPRNPRFFIDEKYIMSSMGILSMKNPDLAFEILTNTLKNIG</sequence>